<evidence type="ECO:0000313" key="3">
    <source>
        <dbReference type="Proteomes" id="UP001501588"/>
    </source>
</evidence>
<dbReference type="Proteomes" id="UP001501588">
    <property type="component" value="Unassembled WGS sequence"/>
</dbReference>
<proteinExistence type="predicted"/>
<sequence>MVLAREEGRLEAAEYAALVRSSGLDRPVDDLPRMAAMLAGADLVVTARDDAGQLLGAARSVTDFAWCCYLSDLVVTKERQRGGLGRLLLAETKRAVGPGCMVLLLSTPSAMGYYPRLGMERVPNGFLIRRDG</sequence>
<dbReference type="PANTHER" id="PTHR43233:SF1">
    <property type="entry name" value="FAMILY N-ACETYLTRANSFERASE, PUTATIVE (AFU_ORTHOLOGUE AFUA_6G03350)-RELATED"/>
    <property type="match status" value="1"/>
</dbReference>
<dbReference type="InterPro" id="IPR000182">
    <property type="entry name" value="GNAT_dom"/>
</dbReference>
<organism evidence="2 3">
    <name type="scientific">Craurococcus roseus</name>
    <dbReference type="NCBI Taxonomy" id="77585"/>
    <lineage>
        <taxon>Bacteria</taxon>
        <taxon>Pseudomonadati</taxon>
        <taxon>Pseudomonadota</taxon>
        <taxon>Alphaproteobacteria</taxon>
        <taxon>Acetobacterales</taxon>
        <taxon>Acetobacteraceae</taxon>
        <taxon>Craurococcus</taxon>
    </lineage>
</organism>
<dbReference type="PANTHER" id="PTHR43233">
    <property type="entry name" value="FAMILY N-ACETYLTRANSFERASE, PUTATIVE (AFU_ORTHOLOGUE AFUA_6G03350)-RELATED"/>
    <property type="match status" value="1"/>
</dbReference>
<dbReference type="Gene3D" id="3.40.630.30">
    <property type="match status" value="1"/>
</dbReference>
<feature type="domain" description="N-acetyltransferase" evidence="1">
    <location>
        <begin position="2"/>
        <end position="132"/>
    </location>
</feature>
<dbReference type="InterPro" id="IPR053144">
    <property type="entry name" value="Acetyltransferase_Butenolide"/>
</dbReference>
<dbReference type="RefSeq" id="WP_343895031.1">
    <property type="nucleotide sequence ID" value="NZ_BAAAFZ010000022.1"/>
</dbReference>
<dbReference type="EMBL" id="BAAAFZ010000022">
    <property type="protein sequence ID" value="GAA0580906.1"/>
    <property type="molecule type" value="Genomic_DNA"/>
</dbReference>
<dbReference type="InterPro" id="IPR016181">
    <property type="entry name" value="Acyl_CoA_acyltransferase"/>
</dbReference>
<evidence type="ECO:0000313" key="2">
    <source>
        <dbReference type="EMBL" id="GAA0580906.1"/>
    </source>
</evidence>
<protein>
    <submittedName>
        <fullName evidence="2">GNAT family N-acetyltransferase</fullName>
    </submittedName>
</protein>
<keyword evidence="3" id="KW-1185">Reference proteome</keyword>
<accession>A0ABN1F3K0</accession>
<dbReference type="Pfam" id="PF13508">
    <property type="entry name" value="Acetyltransf_7"/>
    <property type="match status" value="1"/>
</dbReference>
<dbReference type="PROSITE" id="PS51186">
    <property type="entry name" value="GNAT"/>
    <property type="match status" value="1"/>
</dbReference>
<gene>
    <name evidence="2" type="ORF">GCM10009416_19250</name>
</gene>
<evidence type="ECO:0000259" key="1">
    <source>
        <dbReference type="PROSITE" id="PS51186"/>
    </source>
</evidence>
<comment type="caution">
    <text evidence="2">The sequence shown here is derived from an EMBL/GenBank/DDBJ whole genome shotgun (WGS) entry which is preliminary data.</text>
</comment>
<dbReference type="SUPFAM" id="SSF55729">
    <property type="entry name" value="Acyl-CoA N-acyltransferases (Nat)"/>
    <property type="match status" value="1"/>
</dbReference>
<reference evidence="2 3" key="1">
    <citation type="journal article" date="2019" name="Int. J. Syst. Evol. Microbiol.">
        <title>The Global Catalogue of Microorganisms (GCM) 10K type strain sequencing project: providing services to taxonomists for standard genome sequencing and annotation.</title>
        <authorList>
            <consortium name="The Broad Institute Genomics Platform"/>
            <consortium name="The Broad Institute Genome Sequencing Center for Infectious Disease"/>
            <person name="Wu L."/>
            <person name="Ma J."/>
        </authorList>
    </citation>
    <scope>NUCLEOTIDE SEQUENCE [LARGE SCALE GENOMIC DNA]</scope>
    <source>
        <strain evidence="2 3">JCM 9933</strain>
    </source>
</reference>
<name>A0ABN1F3K0_9PROT</name>